<dbReference type="STRING" id="382638.Hac_0758"/>
<evidence type="ECO:0000313" key="1">
    <source>
        <dbReference type="EMBL" id="CAJ99554.1"/>
    </source>
</evidence>
<accession>Q17VW9</accession>
<sequence length="32" mass="3885">MQDLTERADKAYKKFFKKQAKLPRFKKVAKKI</sequence>
<dbReference type="Proteomes" id="UP000000775">
    <property type="component" value="Chromosome"/>
</dbReference>
<reference evidence="2 3" key="1">
    <citation type="journal article" date="2006" name="PLoS Genet.">
        <title>Who ate whom? Adaptive Helicobacter genomic changes that accompanied a host jump from early humans to large felines.</title>
        <authorList>
            <person name="Eppinger M."/>
            <person name="Baar C."/>
            <person name="Linz B."/>
            <person name="Raddatz G."/>
            <person name="Lanz C."/>
            <person name="Keller H."/>
            <person name="Morelli G."/>
            <person name="Gressmann H."/>
            <person name="Achtman M."/>
            <person name="Schuster S.C."/>
        </authorList>
    </citation>
    <scope>NUCLEOTIDE SEQUENCE [LARGE SCALE GENOMIC DNA]</scope>
    <source>
        <strain evidence="2 3">Sheeba</strain>
    </source>
</reference>
<dbReference type="HOGENOM" id="CLU_3389759_0_0_7"/>
<proteinExistence type="predicted"/>
<dbReference type="KEGG" id="hac:Hac_0758"/>
<dbReference type="AlphaFoldDB" id="Q17VW9"/>
<gene>
    <name evidence="2" type="primary">ISHa1152 tnpB fragment 3</name>
    <name evidence="1" type="ordered locus">Hac_0758</name>
    <name evidence="2" type="ordered locus">Hac_1483</name>
</gene>
<dbReference type="EMBL" id="AM260522">
    <property type="protein sequence ID" value="CAK00207.1"/>
    <property type="molecule type" value="Genomic_DNA"/>
</dbReference>
<name>Q17VW9_HELAH</name>
<dbReference type="EMBL" id="AM260522">
    <property type="protein sequence ID" value="CAJ99554.1"/>
    <property type="molecule type" value="Genomic_DNA"/>
</dbReference>
<evidence type="ECO:0000313" key="3">
    <source>
        <dbReference type="Proteomes" id="UP000000775"/>
    </source>
</evidence>
<protein>
    <submittedName>
        <fullName evidence="2">ISHa1152 transposase B 3</fullName>
    </submittedName>
</protein>
<dbReference type="KEGG" id="hac:Hac_1483"/>
<keyword evidence="3" id="KW-1185">Reference proteome</keyword>
<evidence type="ECO:0000313" key="2">
    <source>
        <dbReference type="EMBL" id="CAK00207.1"/>
    </source>
</evidence>
<organism evidence="2 3">
    <name type="scientific">Helicobacter acinonychis (strain Sheeba)</name>
    <dbReference type="NCBI Taxonomy" id="382638"/>
    <lineage>
        <taxon>Bacteria</taxon>
        <taxon>Pseudomonadati</taxon>
        <taxon>Campylobacterota</taxon>
        <taxon>Epsilonproteobacteria</taxon>
        <taxon>Campylobacterales</taxon>
        <taxon>Helicobacteraceae</taxon>
        <taxon>Helicobacter</taxon>
    </lineage>
</organism>